<evidence type="ECO:0000313" key="10">
    <source>
        <dbReference type="EMBL" id="ERJ20921.1"/>
    </source>
</evidence>
<dbReference type="SUPFAM" id="SSF48452">
    <property type="entry name" value="TPR-like"/>
    <property type="match status" value="1"/>
</dbReference>
<dbReference type="InterPro" id="IPR011990">
    <property type="entry name" value="TPR-like_helical_dom_sf"/>
</dbReference>
<dbReference type="RefSeq" id="WP_006913165.1">
    <property type="nucleotide sequence ID" value="NZ_AFNV02000001.1"/>
</dbReference>
<dbReference type="PROSITE" id="PS51257">
    <property type="entry name" value="PROKAR_LIPOPROTEIN"/>
    <property type="match status" value="1"/>
</dbReference>
<accession>U2EBA0</accession>
<dbReference type="GO" id="GO:0051205">
    <property type="term" value="P:protein insertion into membrane"/>
    <property type="evidence" value="ECO:0007669"/>
    <property type="project" value="UniProtKB-UniRule"/>
</dbReference>
<evidence type="ECO:0000256" key="2">
    <source>
        <dbReference type="ARBA" id="ARBA00023136"/>
    </source>
</evidence>
<dbReference type="PANTHER" id="PTHR37423:SF1">
    <property type="entry name" value="OUTER MEMBRANE PROTEIN ASSEMBLY FACTOR BAMD"/>
    <property type="match status" value="1"/>
</dbReference>
<evidence type="ECO:0000256" key="5">
    <source>
        <dbReference type="ARBA" id="ARBA00023288"/>
    </source>
</evidence>
<evidence type="ECO:0000256" key="7">
    <source>
        <dbReference type="SAM" id="MobiDB-lite"/>
    </source>
</evidence>
<dbReference type="Pfam" id="PF13525">
    <property type="entry name" value="YfiO"/>
    <property type="match status" value="1"/>
</dbReference>
<comment type="caution">
    <text evidence="10">The sequence shown here is derived from an EMBL/GenBank/DDBJ whole genome shotgun (WGS) entry which is preliminary data.</text>
</comment>
<keyword evidence="10" id="KW-0560">Oxidoreductase</keyword>
<protein>
    <recommendedName>
        <fullName evidence="6">Outer membrane protein assembly factor BamD</fullName>
    </recommendedName>
</protein>
<keyword evidence="5 6" id="KW-0449">Lipoprotein</keyword>
<gene>
    <name evidence="6 10" type="primary">bamD</name>
    <name evidence="10" type="ORF">SSPSH_000268</name>
</gene>
<dbReference type="EMBL" id="AFNV02000001">
    <property type="protein sequence ID" value="ERJ20921.1"/>
    <property type="molecule type" value="Genomic_DNA"/>
</dbReference>
<reference evidence="10 11" key="2">
    <citation type="journal article" date="2013" name="PLoS ONE">
        <title>INDIGO - INtegrated Data Warehouse of MIcrobial GenOmes with Examples from the Red Sea Extremophiles.</title>
        <authorList>
            <person name="Alam I."/>
            <person name="Antunes A."/>
            <person name="Kamau A.A."/>
            <person name="Ba Alawi W."/>
            <person name="Kalkatawi M."/>
            <person name="Stingl U."/>
            <person name="Bajic V.B."/>
        </authorList>
    </citation>
    <scope>NUCLEOTIDE SEQUENCE [LARGE SCALE GENOMIC DNA]</scope>
    <source>
        <strain evidence="10 11">E1L3A</strain>
    </source>
</reference>
<name>U2EBA0_9GAMM</name>
<feature type="region of interest" description="Disordered" evidence="7">
    <location>
        <begin position="276"/>
        <end position="303"/>
    </location>
</feature>
<feature type="signal peptide" evidence="8">
    <location>
        <begin position="1"/>
        <end position="20"/>
    </location>
</feature>
<dbReference type="PANTHER" id="PTHR37423">
    <property type="entry name" value="SOLUBLE LYTIC MUREIN TRANSGLYCOSYLASE-RELATED"/>
    <property type="match status" value="1"/>
</dbReference>
<sequence>MRKIVLALCILMVLAITGCGGDKGVNETGYSDEPLIDREGNKLDSADAGRLYESAREFLVDGDPDRALRLYAEVQARFPFSPYAAQAEMESVAAHYKAQEYEAAVSAADRFIKQRPRNAHIDYIYYIRGLSNYDRNDPGLLGGDPDKRDTRFLKQAFTDFNLLVENYPQSVYRKDAQLHMVEIRNRLAEFEINVAEYYLRRRAYVAASRRADSVIQRYQGSDSVPRALEIMEESYAKLGLSDLAEDARAILQASYPNYVLHRDEFYRQRAGETPRYALPAMDSPASEGEVIDSDADSDATQAQ</sequence>
<dbReference type="Proteomes" id="UP000006242">
    <property type="component" value="Unassembled WGS sequence"/>
</dbReference>
<keyword evidence="1 6" id="KW-0732">Signal</keyword>
<dbReference type="GO" id="GO:1990063">
    <property type="term" value="C:Bam protein complex"/>
    <property type="evidence" value="ECO:0007669"/>
    <property type="project" value="TreeGrafter"/>
</dbReference>
<proteinExistence type="inferred from homology"/>
<dbReference type="Gene3D" id="1.25.40.10">
    <property type="entry name" value="Tetratricopeptide repeat domain"/>
    <property type="match status" value="1"/>
</dbReference>
<comment type="subunit">
    <text evidence="6">Part of the Bam complex.</text>
</comment>
<evidence type="ECO:0000313" key="11">
    <source>
        <dbReference type="Proteomes" id="UP000006242"/>
    </source>
</evidence>
<evidence type="ECO:0000256" key="6">
    <source>
        <dbReference type="HAMAP-Rule" id="MF_00922"/>
    </source>
</evidence>
<dbReference type="CDD" id="cd15830">
    <property type="entry name" value="BamD"/>
    <property type="match status" value="1"/>
</dbReference>
<evidence type="ECO:0000256" key="8">
    <source>
        <dbReference type="SAM" id="SignalP"/>
    </source>
</evidence>
<keyword evidence="11" id="KW-1185">Reference proteome</keyword>
<dbReference type="NCBIfam" id="TIGR03302">
    <property type="entry name" value="OM_YfiO"/>
    <property type="match status" value="1"/>
</dbReference>
<dbReference type="eggNOG" id="COG4105">
    <property type="taxonomic scope" value="Bacteria"/>
</dbReference>
<dbReference type="AlphaFoldDB" id="U2EBA0"/>
<dbReference type="STRING" id="1033802.SSPSH_000268"/>
<evidence type="ECO:0000256" key="4">
    <source>
        <dbReference type="ARBA" id="ARBA00023237"/>
    </source>
</evidence>
<reference evidence="10 11" key="1">
    <citation type="journal article" date="2011" name="J. Bacteriol.">
        <title>Genome sequence of Salinisphaera shabanensis, a gammaproteobacterium from the harsh, variable environment of the brine-seawater interface of the Shaban Deep in the Red Sea.</title>
        <authorList>
            <person name="Antunes A."/>
            <person name="Alam I."/>
            <person name="Bajic V.B."/>
            <person name="Stingl U."/>
        </authorList>
    </citation>
    <scope>NUCLEOTIDE SEQUENCE [LARGE SCALE GENOMIC DNA]</scope>
    <source>
        <strain evidence="10 11">E1L3A</strain>
    </source>
</reference>
<organism evidence="10 11">
    <name type="scientific">Salinisphaera shabanensis E1L3A</name>
    <dbReference type="NCBI Taxonomy" id="1033802"/>
    <lineage>
        <taxon>Bacteria</taxon>
        <taxon>Pseudomonadati</taxon>
        <taxon>Pseudomonadota</taxon>
        <taxon>Gammaproteobacteria</taxon>
        <taxon>Salinisphaerales</taxon>
        <taxon>Salinisphaeraceae</taxon>
        <taxon>Salinisphaera</taxon>
    </lineage>
</organism>
<feature type="domain" description="Outer membrane lipoprotein BamD-like" evidence="9">
    <location>
        <begin position="48"/>
        <end position="247"/>
    </location>
</feature>
<keyword evidence="4 6" id="KW-0998">Cell outer membrane</keyword>
<evidence type="ECO:0000259" key="9">
    <source>
        <dbReference type="Pfam" id="PF13525"/>
    </source>
</evidence>
<keyword evidence="3 6" id="KW-0564">Palmitate</keyword>
<dbReference type="GO" id="GO:0043165">
    <property type="term" value="P:Gram-negative-bacterium-type cell outer membrane assembly"/>
    <property type="evidence" value="ECO:0007669"/>
    <property type="project" value="UniProtKB-UniRule"/>
</dbReference>
<feature type="chain" id="PRO_5009021557" description="Outer membrane protein assembly factor BamD" evidence="8">
    <location>
        <begin position="21"/>
        <end position="303"/>
    </location>
</feature>
<evidence type="ECO:0000256" key="3">
    <source>
        <dbReference type="ARBA" id="ARBA00023139"/>
    </source>
</evidence>
<dbReference type="GO" id="GO:0016491">
    <property type="term" value="F:oxidoreductase activity"/>
    <property type="evidence" value="ECO:0007669"/>
    <property type="project" value="UniProtKB-KW"/>
</dbReference>
<keyword evidence="2 6" id="KW-0472">Membrane</keyword>
<comment type="similarity">
    <text evidence="6">Belongs to the BamD family.</text>
</comment>
<evidence type="ECO:0000256" key="1">
    <source>
        <dbReference type="ARBA" id="ARBA00022729"/>
    </source>
</evidence>
<dbReference type="InterPro" id="IPR039565">
    <property type="entry name" value="BamD-like"/>
</dbReference>
<dbReference type="OrthoDB" id="9779191at2"/>
<comment type="function">
    <text evidence="6">Part of the outer membrane protein assembly complex, which is involved in assembly and insertion of beta-barrel proteins into the outer membrane.</text>
</comment>
<dbReference type="HAMAP" id="MF_00922">
    <property type="entry name" value="OM_assembly_BamD"/>
    <property type="match status" value="1"/>
</dbReference>
<dbReference type="InterPro" id="IPR017689">
    <property type="entry name" value="BamD"/>
</dbReference>
<comment type="subcellular location">
    <subcellularLocation>
        <location evidence="6">Cell outer membrane</location>
        <topology evidence="6">Lipid-anchor</topology>
    </subcellularLocation>
</comment>